<organism evidence="9 10">
    <name type="scientific">Terrisporobacter othiniensis</name>
    <dbReference type="NCBI Taxonomy" id="1577792"/>
    <lineage>
        <taxon>Bacteria</taxon>
        <taxon>Bacillati</taxon>
        <taxon>Bacillota</taxon>
        <taxon>Clostridia</taxon>
        <taxon>Peptostreptococcales</taxon>
        <taxon>Peptostreptococcaceae</taxon>
        <taxon>Terrisporobacter</taxon>
    </lineage>
</organism>
<evidence type="ECO:0000313" key="9">
    <source>
        <dbReference type="EMBL" id="KHS57440.1"/>
    </source>
</evidence>
<dbReference type="InterPro" id="IPR049083">
    <property type="entry name" value="TACO1_YebC_N"/>
</dbReference>
<dbReference type="GO" id="GO:0003677">
    <property type="term" value="F:DNA binding"/>
    <property type="evidence" value="ECO:0007669"/>
    <property type="project" value="UniProtKB-UniRule"/>
</dbReference>
<evidence type="ECO:0000259" key="8">
    <source>
        <dbReference type="Pfam" id="PF20772"/>
    </source>
</evidence>
<dbReference type="InterPro" id="IPR002876">
    <property type="entry name" value="Transcrip_reg_TACO1-like"/>
</dbReference>
<keyword evidence="10" id="KW-1185">Reference proteome</keyword>
<dbReference type="GO" id="GO:0005829">
    <property type="term" value="C:cytosol"/>
    <property type="evidence" value="ECO:0007669"/>
    <property type="project" value="TreeGrafter"/>
</dbReference>
<evidence type="ECO:0000256" key="6">
    <source>
        <dbReference type="HAMAP-Rule" id="MF_00693"/>
    </source>
</evidence>
<keyword evidence="4 6" id="KW-0238">DNA-binding</keyword>
<keyword evidence="3 6" id="KW-0805">Transcription regulation</keyword>
<accession>A0A0B3WS99</accession>
<evidence type="ECO:0000259" key="7">
    <source>
        <dbReference type="Pfam" id="PF01709"/>
    </source>
</evidence>
<dbReference type="NCBIfam" id="TIGR01033">
    <property type="entry name" value="YebC/PmpR family DNA-binding transcriptional regulator"/>
    <property type="match status" value="1"/>
</dbReference>
<dbReference type="InterPro" id="IPR029072">
    <property type="entry name" value="YebC-like"/>
</dbReference>
<dbReference type="NCBIfam" id="NF009044">
    <property type="entry name" value="PRK12378.1"/>
    <property type="match status" value="1"/>
</dbReference>
<feature type="domain" description="TACO1/YebC-like second and third" evidence="7">
    <location>
        <begin position="81"/>
        <end position="235"/>
    </location>
</feature>
<gene>
    <name evidence="9" type="ORF">QX51_08275</name>
</gene>
<dbReference type="NCBIfam" id="NF001030">
    <property type="entry name" value="PRK00110.1"/>
    <property type="match status" value="1"/>
</dbReference>
<comment type="subcellular location">
    <subcellularLocation>
        <location evidence="6">Cytoplasm</location>
    </subcellularLocation>
</comment>
<dbReference type="InterPro" id="IPR026564">
    <property type="entry name" value="Transcrip_reg_TACO1-like_dom3"/>
</dbReference>
<dbReference type="STRING" id="1577792.QX51_08275"/>
<feature type="domain" description="TACO1/YebC-like N-terminal" evidence="8">
    <location>
        <begin position="5"/>
        <end position="72"/>
    </location>
</feature>
<evidence type="ECO:0000256" key="3">
    <source>
        <dbReference type="ARBA" id="ARBA00023015"/>
    </source>
</evidence>
<keyword evidence="5 6" id="KW-0804">Transcription</keyword>
<dbReference type="Gene3D" id="3.30.70.980">
    <property type="match status" value="2"/>
</dbReference>
<proteinExistence type="inferred from homology"/>
<dbReference type="GO" id="GO:0006355">
    <property type="term" value="P:regulation of DNA-templated transcription"/>
    <property type="evidence" value="ECO:0007669"/>
    <property type="project" value="UniProtKB-UniRule"/>
</dbReference>
<sequence>MGRIGNIINRKGKQDAKRGAIFTKHARAITVAAKEGGGDPEYNAALKTAIDKAKADNMPNDNINRAIAKGAGAGAGEDYFKNTYEGYGPGGVAVIVETLTDNKNRTAGNIRYYFDKNGGNLGTTGCVGFMFDRKGQILIAAEGITEDQLMDDALEAGADDIITEEDGFEVVTTPEDFNAVRDALLEKGYEFVSADVKLVPQTTTILSDEAQVKSMEKLIDLLEDDDDVQNVFHNWEQE</sequence>
<reference evidence="9 10" key="1">
    <citation type="submission" date="2014-12" db="EMBL/GenBank/DDBJ databases">
        <title>Draft genome sequence of Terrisporobacter sp. 08-306576, isolated from the blood culture of a bacteremia patient.</title>
        <authorList>
            <person name="Lund L.C."/>
            <person name="Sydenham T.V."/>
            <person name="Hogh S.V."/>
            <person name="Skov M.N."/>
            <person name="Kemp M."/>
            <person name="Justesen U.S."/>
        </authorList>
    </citation>
    <scope>NUCLEOTIDE SEQUENCE [LARGE SCALE GENOMIC DNA]</scope>
    <source>
        <strain evidence="9 10">08-306576</strain>
    </source>
</reference>
<name>A0A0B3WS99_9FIRM</name>
<dbReference type="Proteomes" id="UP000031189">
    <property type="component" value="Unassembled WGS sequence"/>
</dbReference>
<dbReference type="Pfam" id="PF01709">
    <property type="entry name" value="Transcrip_reg"/>
    <property type="match status" value="1"/>
</dbReference>
<dbReference type="InterPro" id="IPR048300">
    <property type="entry name" value="TACO1_YebC-like_2nd/3rd_dom"/>
</dbReference>
<evidence type="ECO:0000313" key="10">
    <source>
        <dbReference type="Proteomes" id="UP000031189"/>
    </source>
</evidence>
<dbReference type="HAMAP" id="MF_00693">
    <property type="entry name" value="Transcrip_reg_TACO1"/>
    <property type="match status" value="1"/>
</dbReference>
<dbReference type="PANTHER" id="PTHR12532">
    <property type="entry name" value="TRANSLATIONAL ACTIVATOR OF CYTOCHROME C OXIDASE 1"/>
    <property type="match status" value="1"/>
</dbReference>
<protein>
    <recommendedName>
        <fullName evidence="6">Probable transcriptional regulatory protein QX51_08275</fullName>
    </recommendedName>
</protein>
<dbReference type="FunFam" id="3.30.70.980:FF:000002">
    <property type="entry name" value="Probable transcriptional regulatory protein YebC"/>
    <property type="match status" value="1"/>
</dbReference>
<dbReference type="AlphaFoldDB" id="A0A0B3WS99"/>
<keyword evidence="2 6" id="KW-0963">Cytoplasm</keyword>
<dbReference type="EMBL" id="JWHR01000075">
    <property type="protein sequence ID" value="KHS57440.1"/>
    <property type="molecule type" value="Genomic_DNA"/>
</dbReference>
<evidence type="ECO:0000256" key="4">
    <source>
        <dbReference type="ARBA" id="ARBA00023125"/>
    </source>
</evidence>
<dbReference type="OrthoDB" id="9781053at2"/>
<dbReference type="FunFam" id="1.10.10.200:FF:000002">
    <property type="entry name" value="Probable transcriptional regulatory protein CLM62_37755"/>
    <property type="match status" value="1"/>
</dbReference>
<evidence type="ECO:0000256" key="5">
    <source>
        <dbReference type="ARBA" id="ARBA00023163"/>
    </source>
</evidence>
<evidence type="ECO:0000256" key="1">
    <source>
        <dbReference type="ARBA" id="ARBA00008724"/>
    </source>
</evidence>
<dbReference type="RefSeq" id="WP_039679442.1">
    <property type="nucleotide sequence ID" value="NZ_JAWGXO010000008.1"/>
</dbReference>
<dbReference type="InterPro" id="IPR017856">
    <property type="entry name" value="Integrase-like_N"/>
</dbReference>
<dbReference type="Gene3D" id="1.10.10.200">
    <property type="match status" value="1"/>
</dbReference>
<dbReference type="SUPFAM" id="SSF75625">
    <property type="entry name" value="YebC-like"/>
    <property type="match status" value="1"/>
</dbReference>
<comment type="similarity">
    <text evidence="1 6">Belongs to the TACO1 family.</text>
</comment>
<dbReference type="PANTHER" id="PTHR12532:SF6">
    <property type="entry name" value="TRANSCRIPTIONAL REGULATORY PROTEIN YEBC-RELATED"/>
    <property type="match status" value="1"/>
</dbReference>
<evidence type="ECO:0000256" key="2">
    <source>
        <dbReference type="ARBA" id="ARBA00022490"/>
    </source>
</evidence>
<dbReference type="Pfam" id="PF20772">
    <property type="entry name" value="TACO1_YebC_N"/>
    <property type="match status" value="1"/>
</dbReference>
<comment type="caution">
    <text evidence="9">The sequence shown here is derived from an EMBL/GenBank/DDBJ whole genome shotgun (WGS) entry which is preliminary data.</text>
</comment>